<dbReference type="GO" id="GO:0016614">
    <property type="term" value="F:oxidoreductase activity, acting on CH-OH group of donors"/>
    <property type="evidence" value="ECO:0007669"/>
    <property type="project" value="InterPro"/>
</dbReference>
<dbReference type="PROSITE" id="PS00624">
    <property type="entry name" value="GMC_OXRED_2"/>
    <property type="match status" value="1"/>
</dbReference>
<dbReference type="SUPFAM" id="SSF51905">
    <property type="entry name" value="FAD/NAD(P)-binding domain"/>
    <property type="match status" value="1"/>
</dbReference>
<evidence type="ECO:0000256" key="4">
    <source>
        <dbReference type="ARBA" id="ARBA00022827"/>
    </source>
</evidence>
<dbReference type="OrthoDB" id="9785276at2"/>
<comment type="cofactor">
    <cofactor evidence="1">
        <name>FAD</name>
        <dbReference type="ChEBI" id="CHEBI:57692"/>
    </cofactor>
</comment>
<dbReference type="Gene3D" id="3.30.560.10">
    <property type="entry name" value="Glucose Oxidase, domain 3"/>
    <property type="match status" value="1"/>
</dbReference>
<evidence type="ECO:0000256" key="2">
    <source>
        <dbReference type="ARBA" id="ARBA00010790"/>
    </source>
</evidence>
<dbReference type="PIRSF" id="PIRSF000137">
    <property type="entry name" value="Alcohol_oxidase"/>
    <property type="match status" value="1"/>
</dbReference>
<dbReference type="Pfam" id="PF00732">
    <property type="entry name" value="GMC_oxred_N"/>
    <property type="match status" value="1"/>
</dbReference>
<protein>
    <submittedName>
        <fullName evidence="8">GMC oxidoreductase</fullName>
    </submittedName>
</protein>
<dbReference type="InterPro" id="IPR000172">
    <property type="entry name" value="GMC_OxRdtase_N"/>
</dbReference>
<evidence type="ECO:0000259" key="7">
    <source>
        <dbReference type="PROSITE" id="PS00624"/>
    </source>
</evidence>
<dbReference type="Proteomes" id="UP000235005">
    <property type="component" value="Unassembled WGS sequence"/>
</dbReference>
<evidence type="ECO:0000256" key="1">
    <source>
        <dbReference type="ARBA" id="ARBA00001974"/>
    </source>
</evidence>
<gene>
    <name evidence="8" type="ORF">C0039_16910</name>
</gene>
<dbReference type="GO" id="GO:0050660">
    <property type="term" value="F:flavin adenine dinucleotide binding"/>
    <property type="evidence" value="ECO:0007669"/>
    <property type="project" value="InterPro"/>
</dbReference>
<accession>A0A2N5WYV3</accession>
<dbReference type="EMBL" id="PKUS01000029">
    <property type="protein sequence ID" value="PLW67422.1"/>
    <property type="molecule type" value="Genomic_DNA"/>
</dbReference>
<reference evidence="8 9" key="1">
    <citation type="submission" date="2018-01" db="EMBL/GenBank/DDBJ databases">
        <title>The draft genome sequence of Halioglobus lutimaris HF004.</title>
        <authorList>
            <person name="Du Z.-J."/>
            <person name="Shi M.-J."/>
        </authorList>
    </citation>
    <scope>NUCLEOTIDE SEQUENCE [LARGE SCALE GENOMIC DNA]</scope>
    <source>
        <strain evidence="8 9">HF004</strain>
    </source>
</reference>
<comment type="similarity">
    <text evidence="2 5">Belongs to the GMC oxidoreductase family.</text>
</comment>
<dbReference type="RefSeq" id="WP_101518750.1">
    <property type="nucleotide sequence ID" value="NZ_PKUS01000029.1"/>
</dbReference>
<dbReference type="AlphaFoldDB" id="A0A2N5WYV3"/>
<keyword evidence="9" id="KW-1185">Reference proteome</keyword>
<keyword evidence="3 5" id="KW-0285">Flavoprotein</keyword>
<dbReference type="Pfam" id="PF05199">
    <property type="entry name" value="GMC_oxred_C"/>
    <property type="match status" value="1"/>
</dbReference>
<name>A0A2N5WYV3_9GAMM</name>
<comment type="caution">
    <text evidence="8">The sequence shown here is derived from an EMBL/GenBank/DDBJ whole genome shotgun (WGS) entry which is preliminary data.</text>
</comment>
<feature type="domain" description="Glucose-methanol-choline oxidoreductase N-terminal" evidence="6">
    <location>
        <begin position="80"/>
        <end position="103"/>
    </location>
</feature>
<feature type="domain" description="Glucose-methanol-choline oxidoreductase N-terminal" evidence="7">
    <location>
        <begin position="246"/>
        <end position="260"/>
    </location>
</feature>
<dbReference type="Gene3D" id="3.50.50.60">
    <property type="entry name" value="FAD/NAD(P)-binding domain"/>
    <property type="match status" value="1"/>
</dbReference>
<dbReference type="InterPro" id="IPR036188">
    <property type="entry name" value="FAD/NAD-bd_sf"/>
</dbReference>
<dbReference type="InterPro" id="IPR007867">
    <property type="entry name" value="GMC_OxRtase_C"/>
</dbReference>
<evidence type="ECO:0000256" key="3">
    <source>
        <dbReference type="ARBA" id="ARBA00022630"/>
    </source>
</evidence>
<keyword evidence="4 5" id="KW-0274">FAD</keyword>
<dbReference type="PROSITE" id="PS00623">
    <property type="entry name" value="GMC_OXRED_1"/>
    <property type="match status" value="1"/>
</dbReference>
<sequence length="525" mass="56302">MQEYDYIVVGAGSAGCALAHRLAYRQNHQVLLIEQGKKNRGPLFTMPKGFGALLAGEKYVSRYQAECLGKKIPGEVWLRGKTLGGSSSVNGMIWLRPGPGGIDRLEAHGGQDWDAGALGAHLNALDDKGGDGGFFNIAPHRAQYAITGDFLRSCERVGLPQQTALTRLGEVGSGYLHYNIDQRGGRQSAATAFLEHSGEVKNLHVKAGLAADKVIFDGDRASALVCEKAGEQVLLTARKEIILSCGALESPLILQRSGIGNPELLEQLGIPLVHDNPRVGKNLREHLIAGIGVATAAAKDSENHQYGGSKLLANLLRYFTRRSGPMAQSPCHAAAFVKSQEQLSAPDIMLMFMPFSRDGENFSKEPGVSLSSYAMYPESAGEICLTSTDPGAMPNIQMRYLQTDYDRSASIAGLKVVRKIMAEEPLASRVVAANSALASAETDDDLLALVKKLGQPGFHAVGTCAMGMDREKSVVDQRTRVFGVKGLRVADCSILPEMISSVTNATVMAVAMRAADLILEDARHF</sequence>
<dbReference type="PANTHER" id="PTHR11552">
    <property type="entry name" value="GLUCOSE-METHANOL-CHOLINE GMC OXIDOREDUCTASE"/>
    <property type="match status" value="1"/>
</dbReference>
<evidence type="ECO:0000313" key="9">
    <source>
        <dbReference type="Proteomes" id="UP000235005"/>
    </source>
</evidence>
<dbReference type="PANTHER" id="PTHR11552:SF147">
    <property type="entry name" value="CHOLINE DEHYDROGENASE, MITOCHONDRIAL"/>
    <property type="match status" value="1"/>
</dbReference>
<proteinExistence type="inferred from homology"/>
<dbReference type="InterPro" id="IPR012132">
    <property type="entry name" value="GMC_OxRdtase"/>
</dbReference>
<dbReference type="SUPFAM" id="SSF54373">
    <property type="entry name" value="FAD-linked reductases, C-terminal domain"/>
    <property type="match status" value="1"/>
</dbReference>
<evidence type="ECO:0000313" key="8">
    <source>
        <dbReference type="EMBL" id="PLW67422.1"/>
    </source>
</evidence>
<organism evidence="8 9">
    <name type="scientific">Pseudohalioglobus lutimaris</name>
    <dbReference type="NCBI Taxonomy" id="1737061"/>
    <lineage>
        <taxon>Bacteria</taxon>
        <taxon>Pseudomonadati</taxon>
        <taxon>Pseudomonadota</taxon>
        <taxon>Gammaproteobacteria</taxon>
        <taxon>Cellvibrionales</taxon>
        <taxon>Halieaceae</taxon>
        <taxon>Pseudohalioglobus</taxon>
    </lineage>
</organism>
<evidence type="ECO:0000259" key="6">
    <source>
        <dbReference type="PROSITE" id="PS00623"/>
    </source>
</evidence>
<evidence type="ECO:0000256" key="5">
    <source>
        <dbReference type="RuleBase" id="RU003968"/>
    </source>
</evidence>